<feature type="transmembrane region" description="Helical" evidence="5">
    <location>
        <begin position="12"/>
        <end position="30"/>
    </location>
</feature>
<feature type="transmembrane region" description="Helical" evidence="5">
    <location>
        <begin position="131"/>
        <end position="153"/>
    </location>
</feature>
<feature type="transmembrane region" description="Helical" evidence="5">
    <location>
        <begin position="92"/>
        <end position="111"/>
    </location>
</feature>
<dbReference type="AlphaFoldDB" id="A0AAX3J9N5"/>
<feature type="domain" description="Integral membrane bound transporter" evidence="6">
    <location>
        <begin position="199"/>
        <end position="325"/>
    </location>
</feature>
<evidence type="ECO:0000256" key="5">
    <source>
        <dbReference type="SAM" id="Phobius"/>
    </source>
</evidence>
<evidence type="ECO:0000313" key="7">
    <source>
        <dbReference type="EMBL" id="VXC30448.1"/>
    </source>
</evidence>
<feature type="transmembrane region" description="Helical" evidence="5">
    <location>
        <begin position="62"/>
        <end position="85"/>
    </location>
</feature>
<dbReference type="RefSeq" id="WP_159223988.1">
    <property type="nucleotide sequence ID" value="NZ_LR733477.1"/>
</dbReference>
<evidence type="ECO:0000256" key="2">
    <source>
        <dbReference type="ARBA" id="ARBA00022692"/>
    </source>
</evidence>
<feature type="transmembrane region" description="Helical" evidence="5">
    <location>
        <begin position="183"/>
        <end position="204"/>
    </location>
</feature>
<sequence length="350" mass="37500">MNSTQQLRHDMRLPLCCVPAILIIFGIGLATQHLREASVMASGALPLAFGASKTWEGSSAKLLLATLLSLGLCAFFGALTGSLLLFISGSMLFAAGYAVISGINGTAGWVVQQSAIAWMISGYFPGDISHAASRAGLVMLGGTVQLMLICLLVRSGDFRLQSLTRFTWRSAVRRLKHASRPKIHLRWSVVFAVIAMGTALLTVHHFSLQNGYWTGMTLLLCLRSHFRESLLRVPARTLGTLSGCLAAGILSHNVHQPALLAAAFILSAYIAFTLSYRLANGSYFVFTFFVTLMVVLMISLTGLVQGNVAEDRLLATAIGSGFALAAILLTRLAAAMQAKLSGKADFETLY</sequence>
<feature type="transmembrane region" description="Helical" evidence="5">
    <location>
        <begin position="283"/>
        <end position="301"/>
    </location>
</feature>
<gene>
    <name evidence="7" type="ORF">PANT111_300004</name>
</gene>
<dbReference type="Pfam" id="PF13515">
    <property type="entry name" value="FUSC_2"/>
    <property type="match status" value="1"/>
</dbReference>
<accession>A0AAX3J9N5</accession>
<keyword evidence="3 5" id="KW-1133">Transmembrane helix</keyword>
<dbReference type="InterPro" id="IPR049453">
    <property type="entry name" value="Memb_transporter_dom"/>
</dbReference>
<name>A0AAX3J9N5_9GAMM</name>
<evidence type="ECO:0000259" key="6">
    <source>
        <dbReference type="Pfam" id="PF13515"/>
    </source>
</evidence>
<protein>
    <recommendedName>
        <fullName evidence="6">Integral membrane bound transporter domain-containing protein</fullName>
    </recommendedName>
</protein>
<keyword evidence="4 5" id="KW-0472">Membrane</keyword>
<comment type="subcellular location">
    <subcellularLocation>
        <location evidence="1">Membrane</location>
        <topology evidence="1">Multi-pass membrane protein</topology>
    </subcellularLocation>
</comment>
<organism evidence="7 8">
    <name type="scientific">Pantoea brenneri</name>
    <dbReference type="NCBI Taxonomy" id="472694"/>
    <lineage>
        <taxon>Bacteria</taxon>
        <taxon>Pseudomonadati</taxon>
        <taxon>Pseudomonadota</taxon>
        <taxon>Gammaproteobacteria</taxon>
        <taxon>Enterobacterales</taxon>
        <taxon>Erwiniaceae</taxon>
        <taxon>Pantoea</taxon>
    </lineage>
</organism>
<evidence type="ECO:0000256" key="4">
    <source>
        <dbReference type="ARBA" id="ARBA00023136"/>
    </source>
</evidence>
<keyword evidence="2 5" id="KW-0812">Transmembrane</keyword>
<feature type="transmembrane region" description="Helical" evidence="5">
    <location>
        <begin position="258"/>
        <end position="276"/>
    </location>
</feature>
<feature type="transmembrane region" description="Helical" evidence="5">
    <location>
        <begin position="313"/>
        <end position="334"/>
    </location>
</feature>
<proteinExistence type="predicted"/>
<dbReference type="EMBL" id="CABWMH010000024">
    <property type="protein sequence ID" value="VXC30448.1"/>
    <property type="molecule type" value="Genomic_DNA"/>
</dbReference>
<comment type="caution">
    <text evidence="7">The sequence shown here is derived from an EMBL/GenBank/DDBJ whole genome shotgun (WGS) entry which is preliminary data.</text>
</comment>
<evidence type="ECO:0000256" key="3">
    <source>
        <dbReference type="ARBA" id="ARBA00022989"/>
    </source>
</evidence>
<reference evidence="7 8" key="1">
    <citation type="submission" date="2019-10" db="EMBL/GenBank/DDBJ databases">
        <authorList>
            <person name="Karimi E."/>
        </authorList>
    </citation>
    <scope>NUCLEOTIDE SEQUENCE [LARGE SCALE GENOMIC DNA]</scope>
    <source>
        <strain evidence="7">Pantoea sp. 111</strain>
    </source>
</reference>
<dbReference type="GO" id="GO:0016020">
    <property type="term" value="C:membrane"/>
    <property type="evidence" value="ECO:0007669"/>
    <property type="project" value="UniProtKB-SubCell"/>
</dbReference>
<dbReference type="Proteomes" id="UP000433737">
    <property type="component" value="Unassembled WGS sequence"/>
</dbReference>
<evidence type="ECO:0000256" key="1">
    <source>
        <dbReference type="ARBA" id="ARBA00004141"/>
    </source>
</evidence>
<evidence type="ECO:0000313" key="8">
    <source>
        <dbReference type="Proteomes" id="UP000433737"/>
    </source>
</evidence>